<organism evidence="7 8">
    <name type="scientific">Marinithermofilum abyssi</name>
    <dbReference type="NCBI Taxonomy" id="1571185"/>
    <lineage>
        <taxon>Bacteria</taxon>
        <taxon>Bacillati</taxon>
        <taxon>Bacillota</taxon>
        <taxon>Bacilli</taxon>
        <taxon>Bacillales</taxon>
        <taxon>Thermoactinomycetaceae</taxon>
        <taxon>Marinithermofilum</taxon>
    </lineage>
</organism>
<feature type="transmembrane region" description="Helical" evidence="6">
    <location>
        <begin position="225"/>
        <end position="247"/>
    </location>
</feature>
<keyword evidence="3 6" id="KW-0812">Transmembrane</keyword>
<feature type="transmembrane region" description="Helical" evidence="6">
    <location>
        <begin position="40"/>
        <end position="64"/>
    </location>
</feature>
<feature type="transmembrane region" description="Helical" evidence="6">
    <location>
        <begin position="187"/>
        <end position="204"/>
    </location>
</feature>
<feature type="transmembrane region" description="Helical" evidence="6">
    <location>
        <begin position="85"/>
        <end position="109"/>
    </location>
</feature>
<feature type="transmembrane region" description="Helical" evidence="6">
    <location>
        <begin position="323"/>
        <end position="342"/>
    </location>
</feature>
<dbReference type="Gene3D" id="1.20.1740.10">
    <property type="entry name" value="Amino acid/polyamine transporter I"/>
    <property type="match status" value="1"/>
</dbReference>
<accession>A0A8J2VHS7</accession>
<evidence type="ECO:0000256" key="3">
    <source>
        <dbReference type="ARBA" id="ARBA00022692"/>
    </source>
</evidence>
<dbReference type="PANTHER" id="PTHR42770:SF12">
    <property type="entry name" value="AMINO ACID TRANSPORTER"/>
    <property type="match status" value="1"/>
</dbReference>
<feature type="transmembrane region" description="Helical" evidence="6">
    <location>
        <begin position="411"/>
        <end position="429"/>
    </location>
</feature>
<dbReference type="PIRSF" id="PIRSF006060">
    <property type="entry name" value="AA_transporter"/>
    <property type="match status" value="1"/>
</dbReference>
<dbReference type="GO" id="GO:0022857">
    <property type="term" value="F:transmembrane transporter activity"/>
    <property type="evidence" value="ECO:0007669"/>
    <property type="project" value="InterPro"/>
</dbReference>
<evidence type="ECO:0000313" key="7">
    <source>
        <dbReference type="EMBL" id="GGE25536.1"/>
    </source>
</evidence>
<evidence type="ECO:0000256" key="2">
    <source>
        <dbReference type="ARBA" id="ARBA00022475"/>
    </source>
</evidence>
<keyword evidence="8" id="KW-1185">Reference proteome</keyword>
<feature type="transmembrane region" description="Helical" evidence="6">
    <location>
        <begin position="157"/>
        <end position="175"/>
    </location>
</feature>
<dbReference type="EMBL" id="BMHQ01000011">
    <property type="protein sequence ID" value="GGE25536.1"/>
    <property type="molecule type" value="Genomic_DNA"/>
</dbReference>
<gene>
    <name evidence="7" type="ORF">GCM10011571_29620</name>
</gene>
<reference evidence="7" key="1">
    <citation type="journal article" date="2014" name="Int. J. Syst. Evol. Microbiol.">
        <title>Complete genome sequence of Corynebacterium casei LMG S-19264T (=DSM 44701T), isolated from a smear-ripened cheese.</title>
        <authorList>
            <consortium name="US DOE Joint Genome Institute (JGI-PGF)"/>
            <person name="Walter F."/>
            <person name="Albersmeier A."/>
            <person name="Kalinowski J."/>
            <person name="Ruckert C."/>
        </authorList>
    </citation>
    <scope>NUCLEOTIDE SEQUENCE</scope>
    <source>
        <strain evidence="7">CGMCC 1.15179</strain>
    </source>
</reference>
<feature type="transmembrane region" description="Helical" evidence="6">
    <location>
        <begin position="12"/>
        <end position="34"/>
    </location>
</feature>
<keyword evidence="5 6" id="KW-0472">Membrane</keyword>
<evidence type="ECO:0000256" key="6">
    <source>
        <dbReference type="SAM" id="Phobius"/>
    </source>
</evidence>
<comment type="subcellular location">
    <subcellularLocation>
        <location evidence="1">Cell membrane</location>
        <topology evidence="1">Multi-pass membrane protein</topology>
    </subcellularLocation>
</comment>
<evidence type="ECO:0000313" key="8">
    <source>
        <dbReference type="Proteomes" id="UP000625210"/>
    </source>
</evidence>
<dbReference type="RefSeq" id="WP_188648667.1">
    <property type="nucleotide sequence ID" value="NZ_BMHQ01000011.1"/>
</dbReference>
<evidence type="ECO:0000256" key="4">
    <source>
        <dbReference type="ARBA" id="ARBA00022989"/>
    </source>
</evidence>
<protein>
    <submittedName>
        <fullName evidence="7">Amino acid permease</fullName>
    </submittedName>
</protein>
<dbReference type="AlphaFoldDB" id="A0A8J2VHS7"/>
<feature type="transmembrane region" description="Helical" evidence="6">
    <location>
        <begin position="121"/>
        <end position="145"/>
    </location>
</feature>
<feature type="transmembrane region" description="Helical" evidence="6">
    <location>
        <begin position="267"/>
        <end position="288"/>
    </location>
</feature>
<dbReference type="GO" id="GO:0005886">
    <property type="term" value="C:plasma membrane"/>
    <property type="evidence" value="ECO:0007669"/>
    <property type="project" value="UniProtKB-SubCell"/>
</dbReference>
<evidence type="ECO:0000256" key="5">
    <source>
        <dbReference type="ARBA" id="ARBA00023136"/>
    </source>
</evidence>
<keyword evidence="2" id="KW-1003">Cell membrane</keyword>
<reference evidence="7" key="2">
    <citation type="submission" date="2020-09" db="EMBL/GenBank/DDBJ databases">
        <authorList>
            <person name="Sun Q."/>
            <person name="Zhou Y."/>
        </authorList>
    </citation>
    <scope>NUCLEOTIDE SEQUENCE</scope>
    <source>
        <strain evidence="7">CGMCC 1.15179</strain>
    </source>
</reference>
<feature type="transmembrane region" description="Helical" evidence="6">
    <location>
        <begin position="348"/>
        <end position="369"/>
    </location>
</feature>
<dbReference type="Proteomes" id="UP000625210">
    <property type="component" value="Unassembled WGS sequence"/>
</dbReference>
<dbReference type="PANTHER" id="PTHR42770">
    <property type="entry name" value="AMINO ACID TRANSPORTER-RELATED"/>
    <property type="match status" value="1"/>
</dbReference>
<dbReference type="InterPro" id="IPR050367">
    <property type="entry name" value="APC_superfamily"/>
</dbReference>
<name>A0A8J2VHS7_9BACL</name>
<keyword evidence="4 6" id="KW-1133">Transmembrane helix</keyword>
<comment type="caution">
    <text evidence="7">The sequence shown here is derived from an EMBL/GenBank/DDBJ whole genome shotgun (WGS) entry which is preliminary data.</text>
</comment>
<feature type="transmembrane region" description="Helical" evidence="6">
    <location>
        <begin position="381"/>
        <end position="405"/>
    </location>
</feature>
<dbReference type="InterPro" id="IPR002293">
    <property type="entry name" value="AA/rel_permease1"/>
</dbReference>
<evidence type="ECO:0000256" key="1">
    <source>
        <dbReference type="ARBA" id="ARBA00004651"/>
    </source>
</evidence>
<sequence>MTTFKKSLNTTTMVATSTGMALSSSIFPAVILAVGELDRFTAISAILVAGILNFTIAINFANLARMFPHAQGIKGYLHEAFGEKCSSFFSLLYLLLTWVAGALEIYIFSHVTSYLGQHLSIPLFSSIPGIGWTVFFLCLFFLMNLWDVEVAGKWQSVITYGMLTLLVFYSMYVFLHPADHPGPGVDFKWSPFIMAAGVSLYLFRGFEWVVHMEREAKNTKVIARALPLSVILLTGVYVVYVSTLPLNHQVSEQLLSSPVPHLILSRSLGWIGLATMGFISFMATLTTYNATMMGISRMIYDLAEVKLLPKMFTRVHGKFRTPWVAIVATFFIQLIFAILVSITQNFQIPMLMATIIQGMVYALSGAAIWKLRNEILRNKFLWFRWSPYVAVISMLIFIYLAFIVILPSLNANVGFALAAVGLLTLLYIIKIRSTLDPKASKQG</sequence>
<proteinExistence type="predicted"/>
<dbReference type="Pfam" id="PF13520">
    <property type="entry name" value="AA_permease_2"/>
    <property type="match status" value="1"/>
</dbReference>